<name>A0A6L9XSQ0_9MICO</name>
<keyword evidence="4" id="KW-1185">Reference proteome</keyword>
<proteinExistence type="predicted"/>
<protein>
    <recommendedName>
        <fullName evidence="5">DNA modification methylase</fullName>
    </recommendedName>
</protein>
<organism evidence="3 4">
    <name type="scientific">Leifsonia tongyongensis</name>
    <dbReference type="NCBI Taxonomy" id="1268043"/>
    <lineage>
        <taxon>Bacteria</taxon>
        <taxon>Bacillati</taxon>
        <taxon>Actinomycetota</taxon>
        <taxon>Actinomycetes</taxon>
        <taxon>Micrococcales</taxon>
        <taxon>Microbacteriaceae</taxon>
        <taxon>Leifsonia</taxon>
    </lineage>
</organism>
<dbReference type="Proteomes" id="UP000474967">
    <property type="component" value="Unassembled WGS sequence"/>
</dbReference>
<sequence length="172" mass="17682">MRARVAASVVLAIAVMFGTAGCGFLAPQSTTRHYDASDGVSGNVGDIAVRNAMIVTGDGTTGNLVVTLVNNGAAPHRVMIERATGSQESTFVTVRAGETKEIGAKGDTIITLNDLNSIPGSLYPLYFQYGAQTGLPLRVPVLDGALPEYADLTPDNVAPPAVASTPTPTPTP</sequence>
<comment type="caution">
    <text evidence="3">The sequence shown here is derived from an EMBL/GenBank/DDBJ whole genome shotgun (WGS) entry which is preliminary data.</text>
</comment>
<reference evidence="3 4" key="1">
    <citation type="journal article" date="2014" name="J. Microbiol.">
        <title>Diaminobutyricibacter tongyongensis gen. nov., sp. nov. and Homoserinibacter gongjuensis gen. nov., sp. nov. belong to the family Microbacteriaceae.</title>
        <authorList>
            <person name="Kim S.J."/>
            <person name="Ahn J.H."/>
            <person name="Weon H.Y."/>
            <person name="Hamada M."/>
            <person name="Suzuki K."/>
            <person name="Kwon S.W."/>
        </authorList>
    </citation>
    <scope>NUCLEOTIDE SEQUENCE [LARGE SCALE GENOMIC DNA]</scope>
    <source>
        <strain evidence="3 4">NBRC 108724</strain>
    </source>
</reference>
<dbReference type="RefSeq" id="WP_163287472.1">
    <property type="nucleotide sequence ID" value="NZ_JAAGWY010000001.1"/>
</dbReference>
<evidence type="ECO:0000256" key="2">
    <source>
        <dbReference type="SAM" id="SignalP"/>
    </source>
</evidence>
<dbReference type="PROSITE" id="PS51257">
    <property type="entry name" value="PROKAR_LIPOPROTEIN"/>
    <property type="match status" value="1"/>
</dbReference>
<keyword evidence="2" id="KW-0732">Signal</keyword>
<evidence type="ECO:0000313" key="3">
    <source>
        <dbReference type="EMBL" id="NEN04327.1"/>
    </source>
</evidence>
<evidence type="ECO:0000256" key="1">
    <source>
        <dbReference type="SAM" id="MobiDB-lite"/>
    </source>
</evidence>
<accession>A0A6L9XSQ0</accession>
<gene>
    <name evidence="3" type="ORF">G3T36_00430</name>
</gene>
<dbReference type="AlphaFoldDB" id="A0A6L9XSQ0"/>
<evidence type="ECO:0000313" key="4">
    <source>
        <dbReference type="Proteomes" id="UP000474967"/>
    </source>
</evidence>
<feature type="region of interest" description="Disordered" evidence="1">
    <location>
        <begin position="153"/>
        <end position="172"/>
    </location>
</feature>
<evidence type="ECO:0008006" key="5">
    <source>
        <dbReference type="Google" id="ProtNLM"/>
    </source>
</evidence>
<dbReference type="EMBL" id="JAAGWY010000001">
    <property type="protein sequence ID" value="NEN04327.1"/>
    <property type="molecule type" value="Genomic_DNA"/>
</dbReference>
<feature type="chain" id="PRO_5038990979" description="DNA modification methylase" evidence="2">
    <location>
        <begin position="23"/>
        <end position="172"/>
    </location>
</feature>
<feature type="signal peptide" evidence="2">
    <location>
        <begin position="1"/>
        <end position="22"/>
    </location>
</feature>